<keyword evidence="3" id="KW-0539">Nucleus</keyword>
<organism evidence="6 7">
    <name type="scientific">Reticulomyxa filosa</name>
    <dbReference type="NCBI Taxonomy" id="46433"/>
    <lineage>
        <taxon>Eukaryota</taxon>
        <taxon>Sar</taxon>
        <taxon>Rhizaria</taxon>
        <taxon>Retaria</taxon>
        <taxon>Foraminifera</taxon>
        <taxon>Monothalamids</taxon>
        <taxon>Reticulomyxidae</taxon>
        <taxon>Reticulomyxa</taxon>
    </lineage>
</organism>
<comment type="caution">
    <text evidence="6">The sequence shown here is derived from an EMBL/GenBank/DDBJ whole genome shotgun (WGS) entry which is preliminary data.</text>
</comment>
<evidence type="ECO:0000256" key="2">
    <source>
        <dbReference type="ARBA" id="ARBA00007002"/>
    </source>
</evidence>
<evidence type="ECO:0000256" key="3">
    <source>
        <dbReference type="ARBA" id="ARBA00023242"/>
    </source>
</evidence>
<reference evidence="6 7" key="1">
    <citation type="journal article" date="2013" name="Curr. Biol.">
        <title>The Genome of the Foraminiferan Reticulomyxa filosa.</title>
        <authorList>
            <person name="Glockner G."/>
            <person name="Hulsmann N."/>
            <person name="Schleicher M."/>
            <person name="Noegel A.A."/>
            <person name="Eichinger L."/>
            <person name="Gallinger C."/>
            <person name="Pawlowski J."/>
            <person name="Sierra R."/>
            <person name="Euteneuer U."/>
            <person name="Pillet L."/>
            <person name="Moustafa A."/>
            <person name="Platzer M."/>
            <person name="Groth M."/>
            <person name="Szafranski K."/>
            <person name="Schliwa M."/>
        </authorList>
    </citation>
    <scope>NUCLEOTIDE SEQUENCE [LARGE SCALE GENOMIC DNA]</scope>
</reference>
<dbReference type="GO" id="GO:0000350">
    <property type="term" value="P:generation of catalytic spliceosome for second transesterification step"/>
    <property type="evidence" value="ECO:0007669"/>
    <property type="project" value="InterPro"/>
</dbReference>
<dbReference type="Gene3D" id="1.10.287.660">
    <property type="entry name" value="Helix hairpin bin"/>
    <property type="match status" value="1"/>
</dbReference>
<gene>
    <name evidence="6" type="ORF">RFI_10582</name>
</gene>
<evidence type="ECO:0000313" key="6">
    <source>
        <dbReference type="EMBL" id="ETO26559.1"/>
    </source>
</evidence>
<dbReference type="PANTHER" id="PTHR13021">
    <property type="entry name" value="PRE-MRNA-SPLICING FACTOR ISY1"/>
    <property type="match status" value="1"/>
</dbReference>
<feature type="compositionally biased region" description="Basic and acidic residues" evidence="5">
    <location>
        <begin position="255"/>
        <end position="265"/>
    </location>
</feature>
<accession>X6NLG8</accession>
<proteinExistence type="inferred from homology"/>
<feature type="region of interest" description="Disordered" evidence="5">
    <location>
        <begin position="255"/>
        <end position="283"/>
    </location>
</feature>
<name>X6NLG8_RETFI</name>
<evidence type="ECO:0000256" key="5">
    <source>
        <dbReference type="SAM" id="MobiDB-lite"/>
    </source>
</evidence>
<dbReference type="InterPro" id="IPR037200">
    <property type="entry name" value="Isy1_sf"/>
</dbReference>
<dbReference type="SUPFAM" id="SSF140102">
    <property type="entry name" value="ISY1 domain-like"/>
    <property type="match status" value="1"/>
</dbReference>
<dbReference type="Proteomes" id="UP000023152">
    <property type="component" value="Unassembled WGS sequence"/>
</dbReference>
<dbReference type="EMBL" id="ASPP01007788">
    <property type="protein sequence ID" value="ETO26559.1"/>
    <property type="molecule type" value="Genomic_DNA"/>
</dbReference>
<dbReference type="OrthoDB" id="1739576at2759"/>
<comment type="subcellular location">
    <subcellularLocation>
        <location evidence="1">Nucleus</location>
    </subcellularLocation>
</comment>
<keyword evidence="7" id="KW-1185">Reference proteome</keyword>
<evidence type="ECO:0000256" key="4">
    <source>
        <dbReference type="SAM" id="Coils"/>
    </source>
</evidence>
<dbReference type="GO" id="GO:0005634">
    <property type="term" value="C:nucleus"/>
    <property type="evidence" value="ECO:0007669"/>
    <property type="project" value="UniProtKB-SubCell"/>
</dbReference>
<comment type="similarity">
    <text evidence="2">Belongs to the ISY1 family.</text>
</comment>
<protein>
    <submittedName>
        <fullName evidence="6">Uncharacterized protein</fullName>
    </submittedName>
</protein>
<sequence length="330" mass="38850">MARNQEKAQTMLARWLRYKEEEAKGPKEQRPYLAELCNDLHKAEKWRGQIIKEISKNVSEIQNASLGEHRIRDLNDRINKLLREKRHWERRIKELVLHCAQKKKKKGGMDYTMKRGGKGIESMSISGRGGYLYFGAARDLPGVRELLQVNEEEITTNSGLRRGGYRDSRKRSRKDMYDIINADYYGFGDDDDGEIIWREKQQEMKGRWIPFFNKKIIIKPLRKYCCNLMKEWRRQNSNVTPFGFAVMPNDDQNKLEWKEGNDERPWQQPSAGSQQKKRKRVNPITMKGIIPTQEEVNAAILEKRKQLMLAKYLNMHIHEDKTATDKPVPS</sequence>
<dbReference type="InterPro" id="IPR009360">
    <property type="entry name" value="Isy1"/>
</dbReference>
<dbReference type="InterPro" id="IPR029012">
    <property type="entry name" value="Helix_hairpin_bin_sf"/>
</dbReference>
<evidence type="ECO:0000313" key="7">
    <source>
        <dbReference type="Proteomes" id="UP000023152"/>
    </source>
</evidence>
<dbReference type="AlphaFoldDB" id="X6NLG8"/>
<keyword evidence="4" id="KW-0175">Coiled coil</keyword>
<dbReference type="Pfam" id="PF06246">
    <property type="entry name" value="Isy1"/>
    <property type="match status" value="1"/>
</dbReference>
<dbReference type="FunFam" id="1.10.287.660:FF:000001">
    <property type="entry name" value="pre-mRNA-splicing factor ISY1 homolog"/>
    <property type="match status" value="1"/>
</dbReference>
<evidence type="ECO:0000256" key="1">
    <source>
        <dbReference type="ARBA" id="ARBA00004123"/>
    </source>
</evidence>
<feature type="coiled-coil region" evidence="4">
    <location>
        <begin position="71"/>
        <end position="98"/>
    </location>
</feature>